<sequence>MPWQYVPLLHHLEELYRKPRDPTRFRAYLAKVLNAQGDDVELVPLIAANPMAKEHALAYVQELLALQAEALAQSAMEEAAQQLPAVQAQLKVSLTVLDDARGGWTHRYTTQKGLWGLSERELALAHRYGWVSIPCWTSEKPSPEYIRQQTRLHLYQAAWSYHQAIPKTLREILVYEGQALRFAGAVQWLDDEELAYTRAVLEPHLDSTHYPTLLVALEGDPAAQALGYPPLGLSPKAGLALALAEATTHNSS</sequence>
<name>A0A7C3HEV7_MEIRU</name>
<protein>
    <submittedName>
        <fullName evidence="1">Uncharacterized protein</fullName>
    </submittedName>
</protein>
<gene>
    <name evidence="1" type="ORF">ENS82_08175</name>
</gene>
<proteinExistence type="predicted"/>
<accession>A0A7C3HEV7</accession>
<organism evidence="1">
    <name type="scientific">Meiothermus ruber</name>
    <dbReference type="NCBI Taxonomy" id="277"/>
    <lineage>
        <taxon>Bacteria</taxon>
        <taxon>Thermotogati</taxon>
        <taxon>Deinococcota</taxon>
        <taxon>Deinococci</taxon>
        <taxon>Thermales</taxon>
        <taxon>Thermaceae</taxon>
        <taxon>Meiothermus</taxon>
    </lineage>
</organism>
<dbReference type="EMBL" id="DSWI01000016">
    <property type="protein sequence ID" value="HFG20678.1"/>
    <property type="molecule type" value="Genomic_DNA"/>
</dbReference>
<reference evidence="1" key="1">
    <citation type="journal article" date="2020" name="mSystems">
        <title>Genome- and Community-Level Interaction Insights into Carbon Utilization and Element Cycling Functions of Hydrothermarchaeota in Hydrothermal Sediment.</title>
        <authorList>
            <person name="Zhou Z."/>
            <person name="Liu Y."/>
            <person name="Xu W."/>
            <person name="Pan J."/>
            <person name="Luo Z.H."/>
            <person name="Li M."/>
        </authorList>
    </citation>
    <scope>NUCLEOTIDE SEQUENCE [LARGE SCALE GENOMIC DNA]</scope>
    <source>
        <strain evidence="1">SpSt-524</strain>
    </source>
</reference>
<dbReference type="RefSeq" id="WP_297563628.1">
    <property type="nucleotide sequence ID" value="NZ_JBKBUW010000063.1"/>
</dbReference>
<dbReference type="AlphaFoldDB" id="A0A7C3HEV7"/>
<evidence type="ECO:0000313" key="1">
    <source>
        <dbReference type="EMBL" id="HFG20678.1"/>
    </source>
</evidence>
<comment type="caution">
    <text evidence="1">The sequence shown here is derived from an EMBL/GenBank/DDBJ whole genome shotgun (WGS) entry which is preliminary data.</text>
</comment>